<feature type="transmembrane region" description="Helical" evidence="1">
    <location>
        <begin position="282"/>
        <end position="303"/>
    </location>
</feature>
<reference evidence="2" key="2">
    <citation type="submission" date="2015-06" db="UniProtKB">
        <authorList>
            <consortium name="EnsemblMetazoa"/>
        </authorList>
    </citation>
    <scope>IDENTIFICATION</scope>
</reference>
<feature type="transmembrane region" description="Helical" evidence="1">
    <location>
        <begin position="41"/>
        <end position="63"/>
    </location>
</feature>
<name>T1L2U1_TETUR</name>
<dbReference type="EnsemblMetazoa" id="tetur34g00400.1">
    <property type="protein sequence ID" value="tetur34g00400.1"/>
    <property type="gene ID" value="tetur34g00400"/>
</dbReference>
<keyword evidence="1" id="KW-0472">Membrane</keyword>
<feature type="transmembrane region" description="Helical" evidence="1">
    <location>
        <begin position="75"/>
        <end position="93"/>
    </location>
</feature>
<sequence>MTSINRHRCFLKNENLKNYPKISIDSIPSRFKLMISSTNGALGKCLFILIALVLNMRYLNFIFAISSDVGLSKIAVYYAVIENIYFIFLHFNYNHKFLGQINDYWNELHIDFDYETRKYFYTQKTISRLFTLVTFTSYLAFKYSDSFYAWYTETTNNSSKDSFLDDVLYYVMHFIVGPVSFANNFCQSCIFTDILILAQTALLFSVIKLKKLGSVRGKKILNIDVITDLRQKYLSTHRLVEKINEIMSPCLLIMFIHFTLWVIHLSYVLLFLDAHQLIKFNRIMQCVIVLISLVFIASLAIRVHKKSQELLMTAYKLSLKTDSIIILKEITLFLNCNEIGFSFGGLFMLTTSSLSTLFGILTTMIIAIPSFNKHEDTH</sequence>
<protein>
    <recommendedName>
        <fullName evidence="4">Gustatory receptor</fullName>
    </recommendedName>
</protein>
<organism evidence="2 3">
    <name type="scientific">Tetranychus urticae</name>
    <name type="common">Two-spotted spider mite</name>
    <dbReference type="NCBI Taxonomy" id="32264"/>
    <lineage>
        <taxon>Eukaryota</taxon>
        <taxon>Metazoa</taxon>
        <taxon>Ecdysozoa</taxon>
        <taxon>Arthropoda</taxon>
        <taxon>Chelicerata</taxon>
        <taxon>Arachnida</taxon>
        <taxon>Acari</taxon>
        <taxon>Acariformes</taxon>
        <taxon>Trombidiformes</taxon>
        <taxon>Prostigmata</taxon>
        <taxon>Eleutherengona</taxon>
        <taxon>Raphignathae</taxon>
        <taxon>Tetranychoidea</taxon>
        <taxon>Tetranychidae</taxon>
        <taxon>Tetranychus</taxon>
    </lineage>
</organism>
<dbReference type="EMBL" id="CAEY01000990">
    <property type="status" value="NOT_ANNOTATED_CDS"/>
    <property type="molecule type" value="Genomic_DNA"/>
</dbReference>
<evidence type="ECO:0000313" key="2">
    <source>
        <dbReference type="EnsemblMetazoa" id="tetur34g00400.1"/>
    </source>
</evidence>
<evidence type="ECO:0000256" key="1">
    <source>
        <dbReference type="SAM" id="Phobius"/>
    </source>
</evidence>
<dbReference type="AlphaFoldDB" id="T1L2U1"/>
<feature type="transmembrane region" description="Helical" evidence="1">
    <location>
        <begin position="167"/>
        <end position="184"/>
    </location>
</feature>
<dbReference type="Proteomes" id="UP000015104">
    <property type="component" value="Unassembled WGS sequence"/>
</dbReference>
<accession>T1L2U1</accession>
<reference evidence="3" key="1">
    <citation type="submission" date="2011-08" db="EMBL/GenBank/DDBJ databases">
        <authorList>
            <person name="Rombauts S."/>
        </authorList>
    </citation>
    <scope>NUCLEOTIDE SEQUENCE</scope>
    <source>
        <strain evidence="3">London</strain>
    </source>
</reference>
<evidence type="ECO:0008006" key="4">
    <source>
        <dbReference type="Google" id="ProtNLM"/>
    </source>
</evidence>
<proteinExistence type="predicted"/>
<feature type="transmembrane region" description="Helical" evidence="1">
    <location>
        <begin position="354"/>
        <end position="372"/>
    </location>
</feature>
<feature type="transmembrane region" description="Helical" evidence="1">
    <location>
        <begin position="246"/>
        <end position="270"/>
    </location>
</feature>
<keyword evidence="3" id="KW-1185">Reference proteome</keyword>
<keyword evidence="1" id="KW-1133">Transmembrane helix</keyword>
<dbReference type="HOGENOM" id="CLU_742543_0_0_1"/>
<evidence type="ECO:0000313" key="3">
    <source>
        <dbReference type="Proteomes" id="UP000015104"/>
    </source>
</evidence>
<keyword evidence="1" id="KW-0812">Transmembrane</keyword>